<dbReference type="InterPro" id="IPR012676">
    <property type="entry name" value="TGS-like"/>
</dbReference>
<organism evidence="5">
    <name type="scientific">Ditylum brightwellii</name>
    <dbReference type="NCBI Taxonomy" id="49249"/>
    <lineage>
        <taxon>Eukaryota</taxon>
        <taxon>Sar</taxon>
        <taxon>Stramenopiles</taxon>
        <taxon>Ochrophyta</taxon>
        <taxon>Bacillariophyta</taxon>
        <taxon>Mediophyceae</taxon>
        <taxon>Lithodesmiophycidae</taxon>
        <taxon>Lithodesmiales</taxon>
        <taxon>Lithodesmiaceae</taxon>
        <taxon>Ditylum</taxon>
    </lineage>
</organism>
<dbReference type="Pfam" id="PF01926">
    <property type="entry name" value="MMR_HSR1"/>
    <property type="match status" value="1"/>
</dbReference>
<dbReference type="SUPFAM" id="SSF81271">
    <property type="entry name" value="TGS-like"/>
    <property type="match status" value="1"/>
</dbReference>
<dbReference type="InterPro" id="IPR027417">
    <property type="entry name" value="P-loop_NTPase"/>
</dbReference>
<name>A0A6V2QUA5_9STRA</name>
<dbReference type="PRINTS" id="PR00326">
    <property type="entry name" value="GTP1OBG"/>
</dbReference>
<dbReference type="GO" id="GO:0005525">
    <property type="term" value="F:GTP binding"/>
    <property type="evidence" value="ECO:0007669"/>
    <property type="project" value="InterPro"/>
</dbReference>
<dbReference type="AlphaFoldDB" id="A0A6V2QUA5"/>
<dbReference type="InterPro" id="IPR006073">
    <property type="entry name" value="GTP-bd"/>
</dbReference>
<evidence type="ECO:0000256" key="2">
    <source>
        <dbReference type="ARBA" id="ARBA00022840"/>
    </source>
</evidence>
<dbReference type="InterPro" id="IPR012675">
    <property type="entry name" value="Beta-grasp_dom_sf"/>
</dbReference>
<proteinExistence type="predicted"/>
<reference evidence="5" key="1">
    <citation type="submission" date="2021-01" db="EMBL/GenBank/DDBJ databases">
        <authorList>
            <person name="Corre E."/>
            <person name="Pelletier E."/>
            <person name="Niang G."/>
            <person name="Scheremetjew M."/>
            <person name="Finn R."/>
            <person name="Kale V."/>
            <person name="Holt S."/>
            <person name="Cochrane G."/>
            <person name="Meng A."/>
            <person name="Brown T."/>
            <person name="Cohen L."/>
        </authorList>
    </citation>
    <scope>NUCLEOTIDE SEQUENCE</scope>
    <source>
        <strain evidence="5">GSO104</strain>
    </source>
</reference>
<sequence>MPPKKKSAADEDLGLMKAARFGRVKNDLSMGFVGLPNVGKSTLTNLLAGASHAEAANYPFCTIDPNVVRCVVPDQKFKYLADCYKPPSVVPAVLKVVDIAGLIRGASEGAGLGNAFLSHIAAVDGIFHLVRAFDDDEVVHVDDSVDPIRDLETIQSELCLKDQETMSKVLDREKERVRKEKGMARSAEPPLSEAFNSAYEKVNTLLGANTPVQTGDFTSTEVEIIKDWGIITTKPQVYIVNMSQKNYIRKGSKYLPKIADWVKSHGGGQIIPMSCEFEQNVYDLREDKAAQKAFLDQCTDEAKALGLTGPQFVAKSVIPRIIRSGRAALCLQSFYTAGPKEVRAWTIQKGTLAPQAAGVIHTDFERGFIKAEVCNFDDFKALHAGQASMAKVKDAGKYRQEGKTYSMQEGDIVVFMHNVTASKKK</sequence>
<evidence type="ECO:0000313" key="5">
    <source>
        <dbReference type="EMBL" id="CAE4671003.1"/>
    </source>
</evidence>
<dbReference type="InterPro" id="IPR013029">
    <property type="entry name" value="YchF_C"/>
</dbReference>
<dbReference type="PANTHER" id="PTHR23305">
    <property type="entry name" value="OBG GTPASE FAMILY"/>
    <property type="match status" value="1"/>
</dbReference>
<feature type="domain" description="OBG-type G" evidence="4">
    <location>
        <begin position="28"/>
        <end position="293"/>
    </location>
</feature>
<dbReference type="Gene3D" id="1.10.150.300">
    <property type="entry name" value="TGS-like domain"/>
    <property type="match status" value="1"/>
</dbReference>
<dbReference type="SUPFAM" id="SSF52540">
    <property type="entry name" value="P-loop containing nucleoside triphosphate hydrolases"/>
    <property type="match status" value="1"/>
</dbReference>
<protein>
    <recommendedName>
        <fullName evidence="3">Obg-like ATPase homolog</fullName>
    </recommendedName>
</protein>
<keyword evidence="1" id="KW-0547">Nucleotide-binding</keyword>
<dbReference type="Gene3D" id="3.40.50.300">
    <property type="entry name" value="P-loop containing nucleotide triphosphate hydrolases"/>
    <property type="match status" value="1"/>
</dbReference>
<dbReference type="FunFam" id="1.10.150.300:FF:000001">
    <property type="entry name" value="Ribosome-binding ATPase YchF"/>
    <property type="match status" value="1"/>
</dbReference>
<gene>
    <name evidence="5" type="ORF">DBRI00130_LOCUS44989</name>
</gene>
<evidence type="ECO:0000256" key="3">
    <source>
        <dbReference type="ARBA" id="ARBA00068719"/>
    </source>
</evidence>
<dbReference type="FunFam" id="3.10.20.30:FF:000001">
    <property type="entry name" value="Ribosome-binding ATPase YchF"/>
    <property type="match status" value="1"/>
</dbReference>
<evidence type="ECO:0000259" key="4">
    <source>
        <dbReference type="PROSITE" id="PS51710"/>
    </source>
</evidence>
<dbReference type="Pfam" id="PF06071">
    <property type="entry name" value="YchF-GTPase_C"/>
    <property type="match status" value="1"/>
</dbReference>
<dbReference type="GO" id="GO:0016887">
    <property type="term" value="F:ATP hydrolysis activity"/>
    <property type="evidence" value="ECO:0007669"/>
    <property type="project" value="InterPro"/>
</dbReference>
<dbReference type="InterPro" id="IPR023192">
    <property type="entry name" value="TGS-like_dom_sf"/>
</dbReference>
<dbReference type="PROSITE" id="PS51710">
    <property type="entry name" value="G_OBG"/>
    <property type="match status" value="1"/>
</dbReference>
<dbReference type="EMBL" id="HBNS01062344">
    <property type="protein sequence ID" value="CAE4671003.1"/>
    <property type="molecule type" value="Transcribed_RNA"/>
</dbReference>
<dbReference type="CDD" id="cd04867">
    <property type="entry name" value="TGS_YchF_OLA1"/>
    <property type="match status" value="1"/>
</dbReference>
<dbReference type="InterPro" id="IPR004396">
    <property type="entry name" value="ATPase_YchF/OLA1"/>
</dbReference>
<dbReference type="NCBIfam" id="TIGR00092">
    <property type="entry name" value="redox-regulated ATPase YchF"/>
    <property type="match status" value="1"/>
</dbReference>
<accession>A0A6V2QUA5</accession>
<dbReference type="GO" id="GO:0005524">
    <property type="term" value="F:ATP binding"/>
    <property type="evidence" value="ECO:0007669"/>
    <property type="project" value="UniProtKB-KW"/>
</dbReference>
<evidence type="ECO:0000256" key="1">
    <source>
        <dbReference type="ARBA" id="ARBA00022741"/>
    </source>
</evidence>
<dbReference type="InterPro" id="IPR031167">
    <property type="entry name" value="G_OBG"/>
</dbReference>
<dbReference type="Gene3D" id="3.10.20.30">
    <property type="match status" value="1"/>
</dbReference>
<dbReference type="GO" id="GO:0005737">
    <property type="term" value="C:cytoplasm"/>
    <property type="evidence" value="ECO:0007669"/>
    <property type="project" value="TreeGrafter"/>
</dbReference>
<keyword evidence="2" id="KW-0067">ATP-binding</keyword>
<dbReference type="PANTHER" id="PTHR23305:SF7">
    <property type="entry name" value="OBG-TYPE G DOMAIN-CONTAINING PROTEIN"/>
    <property type="match status" value="1"/>
</dbReference>